<dbReference type="CDD" id="cd00075">
    <property type="entry name" value="HATPase"/>
    <property type="match status" value="1"/>
</dbReference>
<name>A0A6N7EYL8_9GAMM</name>
<dbReference type="CDD" id="cd00082">
    <property type="entry name" value="HisKA"/>
    <property type="match status" value="1"/>
</dbReference>
<dbReference type="InterPro" id="IPR005467">
    <property type="entry name" value="His_kinase_dom"/>
</dbReference>
<dbReference type="Pfam" id="PF13188">
    <property type="entry name" value="PAS_8"/>
    <property type="match status" value="1"/>
</dbReference>
<evidence type="ECO:0000256" key="1">
    <source>
        <dbReference type="ARBA" id="ARBA00000085"/>
    </source>
</evidence>
<dbReference type="EMBL" id="WHNW01000005">
    <property type="protein sequence ID" value="MPV86237.1"/>
    <property type="molecule type" value="Genomic_DNA"/>
</dbReference>
<reference evidence="6 7" key="1">
    <citation type="submission" date="2019-10" db="EMBL/GenBank/DDBJ databases">
        <title>Cardiobacteriales fam. a chemoheterotrophic member of the order Cardiobacteriales, and proposal of Cardiobacteriales fam. nov.</title>
        <authorList>
            <person name="Wang C."/>
        </authorList>
    </citation>
    <scope>NUCLEOTIDE SEQUENCE [LARGE SCALE GENOMIC DNA]</scope>
    <source>
        <strain evidence="6 7">ML27</strain>
    </source>
</reference>
<dbReference type="AlphaFoldDB" id="A0A6N7EYL8"/>
<dbReference type="InterPro" id="IPR036890">
    <property type="entry name" value="HATPase_C_sf"/>
</dbReference>
<dbReference type="EC" id="2.7.13.3" evidence="2"/>
<evidence type="ECO:0000313" key="7">
    <source>
        <dbReference type="Proteomes" id="UP000471298"/>
    </source>
</evidence>
<accession>A0A6N7EYL8</accession>
<dbReference type="InParanoid" id="A0A6N7EYL8"/>
<feature type="domain" description="Histidine kinase" evidence="5">
    <location>
        <begin position="358"/>
        <end position="571"/>
    </location>
</feature>
<dbReference type="PANTHER" id="PTHR43065">
    <property type="entry name" value="SENSOR HISTIDINE KINASE"/>
    <property type="match status" value="1"/>
</dbReference>
<evidence type="ECO:0000256" key="2">
    <source>
        <dbReference type="ARBA" id="ARBA00012438"/>
    </source>
</evidence>
<dbReference type="InterPro" id="IPR036097">
    <property type="entry name" value="HisK_dim/P_sf"/>
</dbReference>
<dbReference type="SMART" id="SM00388">
    <property type="entry name" value="HisKA"/>
    <property type="match status" value="1"/>
</dbReference>
<dbReference type="InterPro" id="IPR003661">
    <property type="entry name" value="HisK_dim/P_dom"/>
</dbReference>
<keyword evidence="4" id="KW-0812">Transmembrane</keyword>
<dbReference type="PRINTS" id="PR00344">
    <property type="entry name" value="BCTRLSENSOR"/>
</dbReference>
<dbReference type="InterPro" id="IPR003594">
    <property type="entry name" value="HATPase_dom"/>
</dbReference>
<keyword evidence="4" id="KW-0472">Membrane</keyword>
<organism evidence="6 7">
    <name type="scientific">Ostreibacterium oceani</name>
    <dbReference type="NCBI Taxonomy" id="2654998"/>
    <lineage>
        <taxon>Bacteria</taxon>
        <taxon>Pseudomonadati</taxon>
        <taxon>Pseudomonadota</taxon>
        <taxon>Gammaproteobacteria</taxon>
        <taxon>Cardiobacteriales</taxon>
        <taxon>Ostreibacteriaceae</taxon>
        <taxon>Ostreibacterium</taxon>
    </lineage>
</organism>
<protein>
    <recommendedName>
        <fullName evidence="2">histidine kinase</fullName>
        <ecNumber evidence="2">2.7.13.3</ecNumber>
    </recommendedName>
</protein>
<feature type="transmembrane region" description="Helical" evidence="4">
    <location>
        <begin position="100"/>
        <end position="117"/>
    </location>
</feature>
<dbReference type="PROSITE" id="PS50109">
    <property type="entry name" value="HIS_KIN"/>
    <property type="match status" value="1"/>
</dbReference>
<dbReference type="Gene3D" id="3.30.450.20">
    <property type="entry name" value="PAS domain"/>
    <property type="match status" value="1"/>
</dbReference>
<evidence type="ECO:0000259" key="5">
    <source>
        <dbReference type="PROSITE" id="PS50109"/>
    </source>
</evidence>
<dbReference type="SMART" id="SM00387">
    <property type="entry name" value="HATPase_c"/>
    <property type="match status" value="1"/>
</dbReference>
<dbReference type="Proteomes" id="UP000471298">
    <property type="component" value="Unassembled WGS sequence"/>
</dbReference>
<dbReference type="InterPro" id="IPR004358">
    <property type="entry name" value="Sig_transdc_His_kin-like_C"/>
</dbReference>
<feature type="transmembrane region" description="Helical" evidence="4">
    <location>
        <begin position="144"/>
        <end position="164"/>
    </location>
</feature>
<keyword evidence="3" id="KW-0597">Phosphoprotein</keyword>
<dbReference type="PANTHER" id="PTHR43065:SF52">
    <property type="entry name" value="SENSOR PROTEIN KINASE PILS"/>
    <property type="match status" value="1"/>
</dbReference>
<sequence>MFFNRSKDDPLVEGMEQFPTLLMEPWRVNELIEEEAVIQRRRLFRAIAWTRMGVALLALIVFFFYGHLDSVVTVVLLCYIIFIFALMLRGSQHPDGINRYSFLMAIFDLSLLSYFIVINDSKAEIGFLFLSVLLSAMLMPFGRLLIIVTLAALSIAIGSMKSVINQFYWPFSAQNWWDILQTQSHLFLPSENLQAILAMVVGIFVTAVVANRLASWSFRNEVKAQFRYKQVRHVLSFNRSIIEHLKSGVLVLTADAKIISINQRAIELLNLSSTQAIIHLRDLSIDLARRYQHWLSSGIEAPMPYRHNEGAQEVSVSFSGFGQAEQRSVVMMNLESVNESLQQAQEAKLQSLGRLTAGVAHEIRNPLSSISSAAQLLGETAENPQQKKLTNMIVTNVKRTNQIISDILGLFKETQSRRELLSVNETLTQFCQDFSLANSERRFEIYVTGEKDLSLYFMFDAGQFDQVLWNLAQNALKYAGVDNLIITLQYQLAPSRKNIYIDVIDNGKGIPAEKIPHIFEPFYTGGTSGSGLGLYLVRELCSANNANIVFMPFEGDDAFGARFRIVTQTFFSKNTKPKAG</sequence>
<evidence type="ECO:0000256" key="4">
    <source>
        <dbReference type="SAM" id="Phobius"/>
    </source>
</evidence>
<gene>
    <name evidence="6" type="ORF">GCU85_05770</name>
</gene>
<feature type="transmembrane region" description="Helical" evidence="4">
    <location>
        <begin position="46"/>
        <end position="65"/>
    </location>
</feature>
<feature type="transmembrane region" description="Helical" evidence="4">
    <location>
        <begin position="193"/>
        <end position="214"/>
    </location>
</feature>
<dbReference type="SUPFAM" id="SSF47384">
    <property type="entry name" value="Homodimeric domain of signal transducing histidine kinase"/>
    <property type="match status" value="1"/>
</dbReference>
<keyword evidence="4" id="KW-1133">Transmembrane helix</keyword>
<dbReference type="SUPFAM" id="SSF55874">
    <property type="entry name" value="ATPase domain of HSP90 chaperone/DNA topoisomerase II/histidine kinase"/>
    <property type="match status" value="1"/>
</dbReference>
<dbReference type="Gene3D" id="1.10.287.130">
    <property type="match status" value="1"/>
</dbReference>
<dbReference type="Pfam" id="PF00512">
    <property type="entry name" value="HisKA"/>
    <property type="match status" value="1"/>
</dbReference>
<dbReference type="SMART" id="SM00091">
    <property type="entry name" value="PAS"/>
    <property type="match status" value="1"/>
</dbReference>
<dbReference type="RefSeq" id="WP_152810239.1">
    <property type="nucleotide sequence ID" value="NZ_WHNW01000005.1"/>
</dbReference>
<evidence type="ECO:0000313" key="6">
    <source>
        <dbReference type="EMBL" id="MPV86237.1"/>
    </source>
</evidence>
<keyword evidence="7" id="KW-1185">Reference proteome</keyword>
<comment type="catalytic activity">
    <reaction evidence="1">
        <text>ATP + protein L-histidine = ADP + protein N-phospho-L-histidine.</text>
        <dbReference type="EC" id="2.7.13.3"/>
    </reaction>
</comment>
<proteinExistence type="predicted"/>
<comment type="caution">
    <text evidence="6">The sequence shown here is derived from an EMBL/GenBank/DDBJ whole genome shotgun (WGS) entry which is preliminary data.</text>
</comment>
<dbReference type="GO" id="GO:0000155">
    <property type="term" value="F:phosphorelay sensor kinase activity"/>
    <property type="evidence" value="ECO:0007669"/>
    <property type="project" value="InterPro"/>
</dbReference>
<dbReference type="InterPro" id="IPR000014">
    <property type="entry name" value="PAS"/>
</dbReference>
<dbReference type="Pfam" id="PF02518">
    <property type="entry name" value="HATPase_c"/>
    <property type="match status" value="1"/>
</dbReference>
<feature type="transmembrane region" description="Helical" evidence="4">
    <location>
        <begin position="71"/>
        <end position="88"/>
    </location>
</feature>
<evidence type="ECO:0000256" key="3">
    <source>
        <dbReference type="ARBA" id="ARBA00022553"/>
    </source>
</evidence>
<dbReference type="Gene3D" id="3.30.565.10">
    <property type="entry name" value="Histidine kinase-like ATPase, C-terminal domain"/>
    <property type="match status" value="1"/>
</dbReference>